<dbReference type="Pfam" id="PF13386">
    <property type="entry name" value="DsbD_2"/>
    <property type="match status" value="1"/>
</dbReference>
<feature type="transmembrane region" description="Helical" evidence="1">
    <location>
        <begin position="214"/>
        <end position="232"/>
    </location>
</feature>
<reference evidence="3 4" key="1">
    <citation type="journal article" date="2017" name="Int. J. Syst. Evol. Microbiol.">
        <title>Marinicauda algicola sp. nov., isolated from a marine red alga Rhodosorus marinus.</title>
        <authorList>
            <person name="Jeong S.E."/>
            <person name="Jeon S.H."/>
            <person name="Chun B.H."/>
            <person name="Kim D.W."/>
            <person name="Jeon C.O."/>
        </authorList>
    </citation>
    <scope>NUCLEOTIDE SEQUENCE [LARGE SCALE GENOMIC DNA]</scope>
    <source>
        <strain evidence="3 4">JCM 31718</strain>
    </source>
</reference>
<protein>
    <submittedName>
        <fullName evidence="3">Sulfite exporter TauE/SafE family protein</fullName>
    </submittedName>
</protein>
<evidence type="ECO:0000313" key="3">
    <source>
        <dbReference type="EMBL" id="TGY90589.1"/>
    </source>
</evidence>
<keyword evidence="1" id="KW-0812">Transmembrane</keyword>
<sequence length="233" mass="22655">MSHAAHAIHGLLSQCSDGSLGFASGLVAGFGASVHCLAMCGGIAAAISMRGAPLPAGGAGVLASRAAYLAQAQVARIAVYVALGASAGFVGTGFAAPDSGAAGLAVLRWLSAALLVTMGLSIAGWAPLQGLGARLASPLTRRLHLLHRFGAPGLGLVWGLMPCSMVWLMTAYAGLSGSPGQGALIMAGFGLGTVPLLTAAATGAGAFASLARSAPVRIGAGLVLLAFGVASLV</sequence>
<dbReference type="InterPro" id="IPR039447">
    <property type="entry name" value="UreH-like_TM_dom"/>
</dbReference>
<evidence type="ECO:0000259" key="2">
    <source>
        <dbReference type="Pfam" id="PF13386"/>
    </source>
</evidence>
<gene>
    <name evidence="3" type="ORF">E5163_05575</name>
</gene>
<accession>A0A4V3RYJ0</accession>
<comment type="caution">
    <text evidence="3">The sequence shown here is derived from an EMBL/GenBank/DDBJ whole genome shotgun (WGS) entry which is preliminary data.</text>
</comment>
<feature type="domain" description="Urease accessory protein UreH-like transmembrane" evidence="2">
    <location>
        <begin position="26"/>
        <end position="229"/>
    </location>
</feature>
<feature type="transmembrane region" description="Helical" evidence="1">
    <location>
        <begin position="77"/>
        <end position="97"/>
    </location>
</feature>
<proteinExistence type="predicted"/>
<evidence type="ECO:0000256" key="1">
    <source>
        <dbReference type="SAM" id="Phobius"/>
    </source>
</evidence>
<dbReference type="OrthoDB" id="5574095at2"/>
<keyword evidence="4" id="KW-1185">Reference proteome</keyword>
<dbReference type="EMBL" id="SRXW01000001">
    <property type="protein sequence ID" value="TGY90589.1"/>
    <property type="molecule type" value="Genomic_DNA"/>
</dbReference>
<dbReference type="Proteomes" id="UP000308054">
    <property type="component" value="Unassembled WGS sequence"/>
</dbReference>
<feature type="transmembrane region" description="Helical" evidence="1">
    <location>
        <begin position="184"/>
        <end position="207"/>
    </location>
</feature>
<keyword evidence="1" id="KW-0472">Membrane</keyword>
<dbReference type="PANTHER" id="PTHR42208:SF1">
    <property type="entry name" value="HEAVY METAL TRANSPORTER"/>
    <property type="match status" value="1"/>
</dbReference>
<organism evidence="3 4">
    <name type="scientific">Marinicauda algicola</name>
    <dbReference type="NCBI Taxonomy" id="2029849"/>
    <lineage>
        <taxon>Bacteria</taxon>
        <taxon>Pseudomonadati</taxon>
        <taxon>Pseudomonadota</taxon>
        <taxon>Alphaproteobacteria</taxon>
        <taxon>Maricaulales</taxon>
        <taxon>Maricaulaceae</taxon>
        <taxon>Marinicauda</taxon>
    </lineage>
</organism>
<feature type="transmembrane region" description="Helical" evidence="1">
    <location>
        <begin position="149"/>
        <end position="172"/>
    </location>
</feature>
<dbReference type="AlphaFoldDB" id="A0A4V3RYJ0"/>
<evidence type="ECO:0000313" key="4">
    <source>
        <dbReference type="Proteomes" id="UP000308054"/>
    </source>
</evidence>
<feature type="transmembrane region" description="Helical" evidence="1">
    <location>
        <begin position="109"/>
        <end position="128"/>
    </location>
</feature>
<dbReference type="RefSeq" id="WP_135995087.1">
    <property type="nucleotide sequence ID" value="NZ_CP071057.1"/>
</dbReference>
<feature type="transmembrane region" description="Helical" evidence="1">
    <location>
        <begin position="20"/>
        <end position="47"/>
    </location>
</feature>
<name>A0A4V3RYJ0_9PROT</name>
<keyword evidence="1" id="KW-1133">Transmembrane helix</keyword>
<dbReference type="PANTHER" id="PTHR42208">
    <property type="entry name" value="HEAVY METAL TRANSPORTER-RELATED"/>
    <property type="match status" value="1"/>
</dbReference>